<accession>A0A397WNW7</accession>
<feature type="coiled-coil region" evidence="1">
    <location>
        <begin position="10"/>
        <end position="69"/>
    </location>
</feature>
<comment type="caution">
    <text evidence="2">The sequence shown here is derived from an EMBL/GenBank/DDBJ whole genome shotgun (WGS) entry which is preliminary data.</text>
</comment>
<name>A0A397WNW7_9ARCH</name>
<gene>
    <name evidence="2" type="ORF">BXU00_01965</name>
</gene>
<dbReference type="EMBL" id="MWMI01000003">
    <property type="protein sequence ID" value="RIB35277.1"/>
    <property type="molecule type" value="Genomic_DNA"/>
</dbReference>
<evidence type="ECO:0000313" key="2">
    <source>
        <dbReference type="EMBL" id="RIB35277.1"/>
    </source>
</evidence>
<organism evidence="2 3">
    <name type="scientific">Candidatus Nanoclepta minutus</name>
    <dbReference type="NCBI Taxonomy" id="1940235"/>
    <lineage>
        <taxon>Archaea</taxon>
        <taxon>Nanobdellota</taxon>
        <taxon>Candidatus Nanoclepta</taxon>
    </lineage>
</organism>
<evidence type="ECO:0000313" key="3">
    <source>
        <dbReference type="Proteomes" id="UP000266622"/>
    </source>
</evidence>
<dbReference type="AlphaFoldDB" id="A0A397WNW7"/>
<sequence length="128" mass="15114">MIDSYTEKSLKVLENRLSVVENIVESIRNTSEYETKIIEEKLKKIDEDLKSIKQQLEDIKIKIRAIQDQMPLFATIEKVKSLEKYIDIIDPFSYLTKKEAERLIEKKIKEILGSKGDKIKVYKEDQTY</sequence>
<keyword evidence="1" id="KW-0175">Coiled coil</keyword>
<reference evidence="2 3" key="1">
    <citation type="journal article" date="2018" name="Syst. Appl. Microbiol.">
        <title>A new symbiotic nanoarchaeote (Candidatus Nanoclepta minutus) and its host (Zestosphaera tikiterensis gen. nov., sp. nov.) from a New Zealand hot spring.</title>
        <authorList>
            <person name="St John E."/>
            <person name="Liu Y."/>
            <person name="Podar M."/>
            <person name="Stott M.B."/>
            <person name="Meneghin J."/>
            <person name="Chen Z."/>
            <person name="Lagutin K."/>
            <person name="Mitchell K."/>
            <person name="Reysenbach A.L."/>
        </authorList>
    </citation>
    <scope>NUCLEOTIDE SEQUENCE [LARGE SCALE GENOMIC DNA]</scope>
    <source>
        <strain evidence="2">NZ3</strain>
    </source>
</reference>
<protein>
    <submittedName>
        <fullName evidence="2">Uncharacterized protein</fullName>
    </submittedName>
</protein>
<proteinExistence type="predicted"/>
<evidence type="ECO:0000256" key="1">
    <source>
        <dbReference type="SAM" id="Coils"/>
    </source>
</evidence>
<dbReference type="Proteomes" id="UP000266622">
    <property type="component" value="Unassembled WGS sequence"/>
</dbReference>